<dbReference type="AlphaFoldDB" id="A0A5Q0C7T9"/>
<dbReference type="OrthoDB" id="9792690at2"/>
<protein>
    <recommendedName>
        <fullName evidence="3">Capsule biosynthesis protein</fullName>
    </recommendedName>
</protein>
<organism evidence="1 2">
    <name type="scientific">Rhizobium grahamii</name>
    <dbReference type="NCBI Taxonomy" id="1120045"/>
    <lineage>
        <taxon>Bacteria</taxon>
        <taxon>Pseudomonadati</taxon>
        <taxon>Pseudomonadota</taxon>
        <taxon>Alphaproteobacteria</taxon>
        <taxon>Hyphomicrobiales</taxon>
        <taxon>Rhizobiaceae</taxon>
        <taxon>Rhizobium/Agrobacterium group</taxon>
        <taxon>Rhizobium</taxon>
    </lineage>
</organism>
<evidence type="ECO:0008006" key="3">
    <source>
        <dbReference type="Google" id="ProtNLM"/>
    </source>
</evidence>
<evidence type="ECO:0000313" key="1">
    <source>
        <dbReference type="EMBL" id="QFY62018.1"/>
    </source>
</evidence>
<evidence type="ECO:0000313" key="2">
    <source>
        <dbReference type="Proteomes" id="UP000326881"/>
    </source>
</evidence>
<dbReference type="KEGG" id="rgr:FZ934_17415"/>
<dbReference type="RefSeq" id="WP_153272073.1">
    <property type="nucleotide sequence ID" value="NZ_CP043498.1"/>
</dbReference>
<dbReference type="Proteomes" id="UP000326881">
    <property type="component" value="Chromosome"/>
</dbReference>
<dbReference type="EMBL" id="CP043498">
    <property type="protein sequence ID" value="QFY62018.1"/>
    <property type="molecule type" value="Genomic_DNA"/>
</dbReference>
<name>A0A5Q0C7T9_9HYPH</name>
<accession>A0A5Q0C7T9</accession>
<reference evidence="1 2" key="1">
    <citation type="submission" date="2019-08" db="EMBL/GenBank/DDBJ databases">
        <title>Prosopis cineraria nodule microbiome.</title>
        <authorList>
            <person name="Ali R."/>
            <person name="Chaluvadi S.R."/>
            <person name="Wang X."/>
        </authorList>
    </citation>
    <scope>NUCLEOTIDE SEQUENCE [LARGE SCALE GENOMIC DNA]</scope>
    <source>
        <strain evidence="1 2">BG7</strain>
    </source>
</reference>
<gene>
    <name evidence="1" type="ORF">FZ934_17415</name>
</gene>
<keyword evidence="2" id="KW-1185">Reference proteome</keyword>
<proteinExistence type="predicted"/>
<sequence>MSRIRTLIAAASARWGLDQTESRFAREATALYAPIPAPSGEEPMRILVQLSPDYQCLIKFLGAIQAEGKGHAECVGLWHQNVMSAPYCERFSMPRRLVRRLFNLLDFLKWKRLYHAIGVRSFVNLEVSPLTSLSNFRQANRIWRGLKSKEDVLAISLNGTDCGTLIYDTYLRYRVQPTVNVSDRYLRMLIVQALNAQAAIRRHLAKGRFDRLYTNYASYIQHGIPVREALRAGVEVYACGNLSQVYKKLAVDDPLHTEPHWHYVERFAGIADKHAARSQAEAVLEKRFAGGIDKATAYMKTSAYAAGAPGALSDGIEGVVFLHDFFDSPHHFRHMLFPDFDNWVRFTLDTIVREKLPLAIKAHPNQLPESAVLVEQLKRDYPTVTFLDPKLSNAIIFRSGIKCGVSVYGTVLGELAYHGIPALAGGDHPHIDFDIAITPISIEDYRQKLVGFRELKAPANAREQMLEFYYTHQIMPSDDLVVDFGALDVNRLEQNQSRALATVMSTYEPFVKARA</sequence>